<organism evidence="2 3">
    <name type="scientific">Papaver somniferum</name>
    <name type="common">Opium poppy</name>
    <dbReference type="NCBI Taxonomy" id="3469"/>
    <lineage>
        <taxon>Eukaryota</taxon>
        <taxon>Viridiplantae</taxon>
        <taxon>Streptophyta</taxon>
        <taxon>Embryophyta</taxon>
        <taxon>Tracheophyta</taxon>
        <taxon>Spermatophyta</taxon>
        <taxon>Magnoliopsida</taxon>
        <taxon>Ranunculales</taxon>
        <taxon>Papaveraceae</taxon>
        <taxon>Papaveroideae</taxon>
        <taxon>Papaver</taxon>
    </lineage>
</organism>
<accession>A0A4Y7IF97</accession>
<proteinExistence type="predicted"/>
<dbReference type="Gramene" id="RZC47544">
    <property type="protein sequence ID" value="RZC47544"/>
    <property type="gene ID" value="C5167_040492"/>
</dbReference>
<dbReference type="Pfam" id="PF01031">
    <property type="entry name" value="Dynamin_M"/>
    <property type="match status" value="1"/>
</dbReference>
<dbReference type="InterPro" id="IPR000375">
    <property type="entry name" value="Dynamin_stalk"/>
</dbReference>
<evidence type="ECO:0000313" key="3">
    <source>
        <dbReference type="Proteomes" id="UP000316621"/>
    </source>
</evidence>
<evidence type="ECO:0000313" key="2">
    <source>
        <dbReference type="EMBL" id="RZC47544.1"/>
    </source>
</evidence>
<name>A0A4Y7IF97_PAPSO</name>
<sequence length="73" mass="8148">MMSFNGASFGMQHIKTALPKLKSRINSSPMVVAKEHASYGEITESKAGQGALLLKILSKFFEVYLKNRLEEMI</sequence>
<dbReference type="Proteomes" id="UP000316621">
    <property type="component" value="Chromosome 1"/>
</dbReference>
<reference evidence="2 3" key="1">
    <citation type="journal article" date="2018" name="Science">
        <title>The opium poppy genome and morphinan production.</title>
        <authorList>
            <person name="Guo L."/>
            <person name="Winzer T."/>
            <person name="Yang X."/>
            <person name="Li Y."/>
            <person name="Ning Z."/>
            <person name="He Z."/>
            <person name="Teodor R."/>
            <person name="Lu Y."/>
            <person name="Bowser T.A."/>
            <person name="Graham I.A."/>
            <person name="Ye K."/>
        </authorList>
    </citation>
    <scope>NUCLEOTIDE SEQUENCE [LARGE SCALE GENOMIC DNA]</scope>
    <source>
        <strain evidence="3">cv. HN1</strain>
        <tissue evidence="2">Leaves</tissue>
    </source>
</reference>
<keyword evidence="3" id="KW-1185">Reference proteome</keyword>
<dbReference type="STRING" id="3469.A0A4Y7IF97"/>
<dbReference type="AlphaFoldDB" id="A0A4Y7IF97"/>
<feature type="domain" description="Dynamin stalk" evidence="1">
    <location>
        <begin position="11"/>
        <end position="64"/>
    </location>
</feature>
<dbReference type="EMBL" id="CM010715">
    <property type="protein sequence ID" value="RZC47544.1"/>
    <property type="molecule type" value="Genomic_DNA"/>
</dbReference>
<evidence type="ECO:0000259" key="1">
    <source>
        <dbReference type="Pfam" id="PF01031"/>
    </source>
</evidence>
<protein>
    <recommendedName>
        <fullName evidence="1">Dynamin stalk domain-containing protein</fullName>
    </recommendedName>
</protein>
<gene>
    <name evidence="2" type="ORF">C5167_040492</name>
</gene>